<keyword evidence="3 6" id="KW-0255">Endonuclease</keyword>
<accession>A0A3G1A7R4</accession>
<dbReference type="Pfam" id="PF01939">
    <property type="entry name" value="NucS_C"/>
    <property type="match status" value="1"/>
</dbReference>
<dbReference type="STRING" id="697581.TCARB_0258"/>
<feature type="domain" description="Endonuclease NucS C-terminal" evidence="7">
    <location>
        <begin position="119"/>
        <end position="227"/>
    </location>
</feature>
<dbReference type="EMBL" id="CP007493">
    <property type="protein sequence ID" value="AJB41334.1"/>
    <property type="molecule type" value="Genomic_DNA"/>
</dbReference>
<comment type="function">
    <text evidence="6">Cleaves both 3' and 5' ssDNA extremities of branched DNA structures.</text>
</comment>
<keyword evidence="2 6" id="KW-0540">Nuclease</keyword>
<dbReference type="InterPro" id="IPR049173">
    <property type="entry name" value="NucS_N_sf"/>
</dbReference>
<protein>
    <recommendedName>
        <fullName evidence="6">Endonuclease NucS</fullName>
        <ecNumber evidence="6">3.1.-.-</ecNumber>
    </recommendedName>
</protein>
<evidence type="ECO:0000256" key="4">
    <source>
        <dbReference type="ARBA" id="ARBA00022801"/>
    </source>
</evidence>
<sequence>MAMIEKLRQALYRKETVILIAKCSIFYEGRASSKLSEGERIIIIKEDGAVIVHRPFGYEPVNYQPPGSIVTIEDDRGIIKLNILRPRIHEKMVIEIKELKHFYSSRLEDQAEFQMWGDEEDLKQAIILDPAGMLGEELQLVGSEFSLGSAGYADIVFRDINGNLVVVEVKKKTADVSAVYQLKRYVDKIRKEGGSNVSIRAILVAPRFTQSALVALKREGLEYREVSLQHARKILKQKRSLPSFFTS</sequence>
<dbReference type="Gene3D" id="3.40.1350.10">
    <property type="match status" value="1"/>
</dbReference>
<dbReference type="GeneID" id="25405716"/>
<dbReference type="GeneID" id="16573841"/>
<dbReference type="HAMAP" id="MF_00722">
    <property type="entry name" value="NucS"/>
    <property type="match status" value="1"/>
</dbReference>
<keyword evidence="5 6" id="KW-0238">DNA-binding</keyword>
<dbReference type="PANTHER" id="PTHR38814">
    <property type="entry name" value="ENDONUCLEASE NUCS"/>
    <property type="match status" value="1"/>
</dbReference>
<dbReference type="Proteomes" id="UP000266720">
    <property type="component" value="Chromosome"/>
</dbReference>
<feature type="domain" description="Endonuclease NucS N-terminal PH-like" evidence="8">
    <location>
        <begin position="15"/>
        <end position="110"/>
    </location>
</feature>
<dbReference type="GO" id="GO:0003677">
    <property type="term" value="F:DNA binding"/>
    <property type="evidence" value="ECO:0007669"/>
    <property type="project" value="UniProtKB-KW"/>
</dbReference>
<dbReference type="GO" id="GO:0000014">
    <property type="term" value="F:single-stranded DNA endodeoxyribonuclease activity"/>
    <property type="evidence" value="ECO:0007669"/>
    <property type="project" value="UniProtKB-UniRule"/>
</dbReference>
<keyword evidence="1 6" id="KW-0963">Cytoplasm</keyword>
<proteinExistence type="inferred from homology"/>
<dbReference type="EC" id="3.1.-.-" evidence="6"/>
<dbReference type="InterPro" id="IPR011856">
    <property type="entry name" value="tRNA_endonuc-like_dom_sf"/>
</dbReference>
<dbReference type="InterPro" id="IPR048301">
    <property type="entry name" value="NucS_C"/>
</dbReference>
<evidence type="ECO:0000313" key="9">
    <source>
        <dbReference type="EMBL" id="AJB41334.1"/>
    </source>
</evidence>
<dbReference type="Gene3D" id="2.70.180.20">
    <property type="match status" value="1"/>
</dbReference>
<organism evidence="9 10">
    <name type="scientific">Thermofilum adornatum 1505</name>
    <dbReference type="NCBI Taxonomy" id="697581"/>
    <lineage>
        <taxon>Archaea</taxon>
        <taxon>Thermoproteota</taxon>
        <taxon>Thermoprotei</taxon>
        <taxon>Thermofilales</taxon>
        <taxon>Thermofilaceae</taxon>
        <taxon>Thermofilum</taxon>
    </lineage>
</organism>
<evidence type="ECO:0000256" key="1">
    <source>
        <dbReference type="ARBA" id="ARBA00022490"/>
    </source>
</evidence>
<dbReference type="CDD" id="cd22341">
    <property type="entry name" value="NucS-like"/>
    <property type="match status" value="1"/>
</dbReference>
<evidence type="ECO:0000256" key="3">
    <source>
        <dbReference type="ARBA" id="ARBA00022759"/>
    </source>
</evidence>
<gene>
    <name evidence="6" type="primary">nucS</name>
    <name evidence="9" type="ORF">TCARB_0258</name>
</gene>
<dbReference type="KEGG" id="tcb:TCARB_0258"/>
<evidence type="ECO:0000256" key="2">
    <source>
        <dbReference type="ARBA" id="ARBA00022722"/>
    </source>
</evidence>
<dbReference type="InterPro" id="IPR002793">
    <property type="entry name" value="Endonuclease_NucS"/>
</dbReference>
<reference evidence="10" key="1">
    <citation type="book" date="2010" name="EXTREMOPHILES" publisher="0:0-0">
        <title>Complete genome sequences of ten hyperthermophilic archaea reveal their metabolic capabilities and possible ecological roles.</title>
        <editorList>
            <person name="?"/>
        </editorList>
        <authorList>
            <person name="Ravin N.V."/>
            <person name="Mardanov A.V."/>
            <person name="Bonch-Osmolovskaya E.A."/>
            <person name="Skryabin K.G."/>
        </authorList>
    </citation>
    <scope>NUCLEOTIDE SEQUENCE [LARGE SCALE GENOMIC DNA]</scope>
    <source>
        <strain evidence="10">1505</strain>
    </source>
</reference>
<evidence type="ECO:0000259" key="7">
    <source>
        <dbReference type="Pfam" id="PF01939"/>
    </source>
</evidence>
<dbReference type="Pfam" id="PF21003">
    <property type="entry name" value="NucS_N"/>
    <property type="match status" value="1"/>
</dbReference>
<evidence type="ECO:0000259" key="8">
    <source>
        <dbReference type="Pfam" id="PF21003"/>
    </source>
</evidence>
<dbReference type="RefSeq" id="WP_020962845.1">
    <property type="nucleotide sequence ID" value="NZ_CP007493.1"/>
</dbReference>
<comment type="subcellular location">
    <subcellularLocation>
        <location evidence="6">Cytoplasm</location>
    </subcellularLocation>
</comment>
<evidence type="ECO:0000313" key="10">
    <source>
        <dbReference type="Proteomes" id="UP000266720"/>
    </source>
</evidence>
<dbReference type="PANTHER" id="PTHR38814:SF1">
    <property type="entry name" value="ENDONUCLEASE NUCS"/>
    <property type="match status" value="1"/>
</dbReference>
<name>A0A3G1A7R4_9CREN</name>
<dbReference type="InterPro" id="IPR048302">
    <property type="entry name" value="NucS_N"/>
</dbReference>
<dbReference type="GO" id="GO:0005737">
    <property type="term" value="C:cytoplasm"/>
    <property type="evidence" value="ECO:0007669"/>
    <property type="project" value="UniProtKB-SubCell"/>
</dbReference>
<keyword evidence="4 6" id="KW-0378">Hydrolase</keyword>
<dbReference type="AlphaFoldDB" id="A0A3G1A7R4"/>
<evidence type="ECO:0000256" key="6">
    <source>
        <dbReference type="HAMAP-Rule" id="MF_00722"/>
    </source>
</evidence>
<evidence type="ECO:0000256" key="5">
    <source>
        <dbReference type="ARBA" id="ARBA00023125"/>
    </source>
</evidence>
<comment type="similarity">
    <text evidence="6">Belongs to the NucS endonuclease family.</text>
</comment>